<feature type="domain" description="Ig-like" evidence="6">
    <location>
        <begin position="39"/>
        <end position="138"/>
    </location>
</feature>
<dbReference type="CDD" id="cd14676">
    <property type="entry name" value="PH_DOK1_2_3"/>
    <property type="match status" value="1"/>
</dbReference>
<dbReference type="InterPro" id="IPR001849">
    <property type="entry name" value="PH_domain"/>
</dbReference>
<dbReference type="SUPFAM" id="SSF50729">
    <property type="entry name" value="PH domain-like"/>
    <property type="match status" value="2"/>
</dbReference>
<dbReference type="InterPro" id="IPR003598">
    <property type="entry name" value="Ig_sub2"/>
</dbReference>
<dbReference type="Pfam" id="PF07679">
    <property type="entry name" value="I-set"/>
    <property type="match status" value="1"/>
</dbReference>
<organism evidence="9 10">
    <name type="scientific">Chelonia mydas</name>
    <name type="common">Green sea-turtle</name>
    <name type="synonym">Chelonia agassizi</name>
    <dbReference type="NCBI Taxonomy" id="8469"/>
    <lineage>
        <taxon>Eukaryota</taxon>
        <taxon>Metazoa</taxon>
        <taxon>Chordata</taxon>
        <taxon>Craniata</taxon>
        <taxon>Vertebrata</taxon>
        <taxon>Euteleostomi</taxon>
        <taxon>Archelosauria</taxon>
        <taxon>Testudinata</taxon>
        <taxon>Testudines</taxon>
        <taxon>Cryptodira</taxon>
        <taxon>Durocryptodira</taxon>
        <taxon>Americhelydia</taxon>
        <taxon>Chelonioidea</taxon>
        <taxon>Cheloniidae</taxon>
        <taxon>Chelonia</taxon>
    </lineage>
</organism>
<evidence type="ECO:0000256" key="1">
    <source>
        <dbReference type="ARBA" id="ARBA00010955"/>
    </source>
</evidence>
<protein>
    <submittedName>
        <fullName evidence="9">Docking protein 2</fullName>
    </submittedName>
</protein>
<keyword evidence="2" id="KW-0597">Phosphoprotein</keyword>
<dbReference type="InterPro" id="IPR002350">
    <property type="entry name" value="Kazal_dom"/>
</dbReference>
<dbReference type="InterPro" id="IPR050996">
    <property type="entry name" value="Docking_Protein_DOK"/>
</dbReference>
<dbReference type="SMART" id="SM00409">
    <property type="entry name" value="IG"/>
    <property type="match status" value="1"/>
</dbReference>
<dbReference type="InterPro" id="IPR013783">
    <property type="entry name" value="Ig-like_fold"/>
</dbReference>
<dbReference type="InterPro" id="IPR036058">
    <property type="entry name" value="Kazal_dom_sf"/>
</dbReference>
<evidence type="ECO:0000313" key="9">
    <source>
        <dbReference type="EMBL" id="EMP29657.1"/>
    </source>
</evidence>
<accession>M7BN83</accession>
<dbReference type="PANTHER" id="PTHR21258:SF14">
    <property type="entry name" value="DOCKING PROTEIN 2"/>
    <property type="match status" value="1"/>
</dbReference>
<dbReference type="STRING" id="8469.M7BN83"/>
<dbReference type="PROSITE" id="PS51064">
    <property type="entry name" value="IRS_PTB"/>
    <property type="match status" value="1"/>
</dbReference>
<dbReference type="Gene3D" id="3.30.60.30">
    <property type="match status" value="1"/>
</dbReference>
<dbReference type="InterPro" id="IPR037751">
    <property type="entry name" value="Dok1/2/3_PTB"/>
</dbReference>
<dbReference type="InterPro" id="IPR002404">
    <property type="entry name" value="IRS_PTB"/>
</dbReference>
<proteinExistence type="inferred from homology"/>
<dbReference type="SUPFAM" id="SSF100895">
    <property type="entry name" value="Kazal-type serine protease inhibitors"/>
    <property type="match status" value="1"/>
</dbReference>
<evidence type="ECO:0000256" key="5">
    <source>
        <dbReference type="SAM" id="MobiDB-lite"/>
    </source>
</evidence>
<evidence type="ECO:0000256" key="3">
    <source>
        <dbReference type="ARBA" id="ARBA00023157"/>
    </source>
</evidence>
<dbReference type="EMBL" id="KB554682">
    <property type="protein sequence ID" value="EMP29657.1"/>
    <property type="molecule type" value="Genomic_DNA"/>
</dbReference>
<evidence type="ECO:0000259" key="7">
    <source>
        <dbReference type="PROSITE" id="PS51064"/>
    </source>
</evidence>
<dbReference type="PROSITE" id="PS51465">
    <property type="entry name" value="KAZAL_2"/>
    <property type="match status" value="1"/>
</dbReference>
<dbReference type="GO" id="GO:0007169">
    <property type="term" value="P:cell surface receptor protein tyrosine kinase signaling pathway"/>
    <property type="evidence" value="ECO:0007669"/>
    <property type="project" value="TreeGrafter"/>
</dbReference>
<dbReference type="InterPro" id="IPR003599">
    <property type="entry name" value="Ig_sub"/>
</dbReference>
<dbReference type="Pfam" id="PF02174">
    <property type="entry name" value="IRS"/>
    <property type="match status" value="1"/>
</dbReference>
<sequence length="655" mass="72780">MCGSNHITYQNICKFQEAVHERDRWNLSITSDGPCQAVPQIKHHPQDQVNVSGHDVIFMCEVFAYPMALVEWRKDEEEFAVPGDDPHISIQSRGGPLKYELSSWLQIEGVRKADGGTYFCTAHNKLGNATAKATLLVASGSALYPCPLCKWRKFWAMLYQESSCSCAHLELFEGSGPPTSEKPKKAESGKKLIKLSNCVHVAEANGDTSSPKETVPFILETTDKRYLLAAESTEVASWVLTLCNLAFARSRDERKAAVGKDSHPISLSMEENSLYSSRAKAAATKEFQVTVRVTEASERCHLWGSFILRAEDEALELQDLQTGSVRYTWPYKFLRRFGRDKVTFSFEAGRRCASGEGNFEFETTQGNEIFQVIESAINVQRGLGADEPRWVGPADDAVRVPVPVRTVSRPRDGEGRVSTGGSLLHHRASTKCLSLESSLEGKPAKGKSVKPTASFPLSGEPTSSFISPADCELPYAEPRDSLRLNPQDRAKSLQPARKVAAQAKETPESEYAVPFDTIAKSLMATEFGSFLCGFVEPEVPYPLYDSIDEAGMRKRRQPPTQTKPEHIYDEPEGLSAHTVYDEPEEVKGEAWKLQATAEDPVGHEYPYNPQRDDYSVPKMVMPTLNSLSGQGGDWIGETEYDNVALRFMNKKKNVQ</sequence>
<dbReference type="GO" id="GO:0007265">
    <property type="term" value="P:Ras protein signal transduction"/>
    <property type="evidence" value="ECO:0007669"/>
    <property type="project" value="TreeGrafter"/>
</dbReference>
<dbReference type="GO" id="GO:0005737">
    <property type="term" value="C:cytoplasm"/>
    <property type="evidence" value="ECO:0007669"/>
    <property type="project" value="TreeGrafter"/>
</dbReference>
<dbReference type="eggNOG" id="KOG4047">
    <property type="taxonomic scope" value="Eukaryota"/>
</dbReference>
<dbReference type="CDD" id="cd00104">
    <property type="entry name" value="KAZAL_FS"/>
    <property type="match status" value="1"/>
</dbReference>
<keyword evidence="3" id="KW-1015">Disulfide bond</keyword>
<dbReference type="GO" id="GO:0043410">
    <property type="term" value="P:positive regulation of MAPK cascade"/>
    <property type="evidence" value="ECO:0007669"/>
    <property type="project" value="TreeGrafter"/>
</dbReference>
<dbReference type="SMART" id="SM00408">
    <property type="entry name" value="IGc2"/>
    <property type="match status" value="1"/>
</dbReference>
<gene>
    <name evidence="9" type="ORF">UY3_13216</name>
</gene>
<evidence type="ECO:0000259" key="8">
    <source>
        <dbReference type="PROSITE" id="PS51465"/>
    </source>
</evidence>
<dbReference type="Gene3D" id="2.60.40.10">
    <property type="entry name" value="Immunoglobulins"/>
    <property type="match status" value="1"/>
</dbReference>
<evidence type="ECO:0000259" key="6">
    <source>
        <dbReference type="PROSITE" id="PS50835"/>
    </source>
</evidence>
<evidence type="ECO:0000313" key="10">
    <source>
        <dbReference type="Proteomes" id="UP000031443"/>
    </source>
</evidence>
<dbReference type="InterPro" id="IPR007110">
    <property type="entry name" value="Ig-like_dom"/>
</dbReference>
<keyword evidence="10" id="KW-1185">Reference proteome</keyword>
<feature type="region of interest" description="Disordered" evidence="5">
    <location>
        <begin position="434"/>
        <end position="461"/>
    </location>
</feature>
<dbReference type="SUPFAM" id="SSF48726">
    <property type="entry name" value="Immunoglobulin"/>
    <property type="match status" value="1"/>
</dbReference>
<feature type="domain" description="IRS-type PTB" evidence="7">
    <location>
        <begin position="283"/>
        <end position="387"/>
    </location>
</feature>
<dbReference type="Proteomes" id="UP000031443">
    <property type="component" value="Unassembled WGS sequence"/>
</dbReference>
<dbReference type="CDD" id="cd01203">
    <property type="entry name" value="PTB_DOK1_DOK2_DOK3"/>
    <property type="match status" value="1"/>
</dbReference>
<dbReference type="Gene3D" id="2.30.29.30">
    <property type="entry name" value="Pleckstrin-homology domain (PH domain)/Phosphotyrosine-binding domain (PTB)"/>
    <property type="match status" value="2"/>
</dbReference>
<name>M7BN83_CHEMY</name>
<dbReference type="SMART" id="SM00233">
    <property type="entry name" value="PH"/>
    <property type="match status" value="1"/>
</dbReference>
<dbReference type="InterPro" id="IPR036179">
    <property type="entry name" value="Ig-like_dom_sf"/>
</dbReference>
<dbReference type="PANTHER" id="PTHR21258">
    <property type="entry name" value="DOCKING PROTEIN RELATED"/>
    <property type="match status" value="1"/>
</dbReference>
<dbReference type="SMART" id="SM01244">
    <property type="entry name" value="IRS"/>
    <property type="match status" value="1"/>
</dbReference>
<evidence type="ECO:0000256" key="2">
    <source>
        <dbReference type="ARBA" id="ARBA00022553"/>
    </source>
</evidence>
<evidence type="ECO:0000256" key="4">
    <source>
        <dbReference type="ARBA" id="ARBA00023319"/>
    </source>
</evidence>
<feature type="domain" description="Kazal-like" evidence="8">
    <location>
        <begin position="1"/>
        <end position="37"/>
    </location>
</feature>
<dbReference type="AlphaFoldDB" id="M7BN83"/>
<dbReference type="SMART" id="SM00310">
    <property type="entry name" value="PTBI"/>
    <property type="match status" value="1"/>
</dbReference>
<dbReference type="FunFam" id="2.60.40.10:FF:000032">
    <property type="entry name" value="palladin isoform X1"/>
    <property type="match status" value="1"/>
</dbReference>
<keyword evidence="4" id="KW-0393">Immunoglobulin domain</keyword>
<reference evidence="10" key="1">
    <citation type="journal article" date="2013" name="Nat. Genet.">
        <title>The draft genomes of soft-shell turtle and green sea turtle yield insights into the development and evolution of the turtle-specific body plan.</title>
        <authorList>
            <person name="Wang Z."/>
            <person name="Pascual-Anaya J."/>
            <person name="Zadissa A."/>
            <person name="Li W."/>
            <person name="Niimura Y."/>
            <person name="Huang Z."/>
            <person name="Li C."/>
            <person name="White S."/>
            <person name="Xiong Z."/>
            <person name="Fang D."/>
            <person name="Wang B."/>
            <person name="Ming Y."/>
            <person name="Chen Y."/>
            <person name="Zheng Y."/>
            <person name="Kuraku S."/>
            <person name="Pignatelli M."/>
            <person name="Herrero J."/>
            <person name="Beal K."/>
            <person name="Nozawa M."/>
            <person name="Li Q."/>
            <person name="Wang J."/>
            <person name="Zhang H."/>
            <person name="Yu L."/>
            <person name="Shigenobu S."/>
            <person name="Wang J."/>
            <person name="Liu J."/>
            <person name="Flicek P."/>
            <person name="Searle S."/>
            <person name="Wang J."/>
            <person name="Kuratani S."/>
            <person name="Yin Y."/>
            <person name="Aken B."/>
            <person name="Zhang G."/>
            <person name="Irie N."/>
        </authorList>
    </citation>
    <scope>NUCLEOTIDE SEQUENCE [LARGE SCALE GENOMIC DNA]</scope>
</reference>
<dbReference type="InterPro" id="IPR013098">
    <property type="entry name" value="Ig_I-set"/>
</dbReference>
<comment type="similarity">
    <text evidence="1">Belongs to the DOK family. Type A subfamily.</text>
</comment>
<dbReference type="PROSITE" id="PS50835">
    <property type="entry name" value="IG_LIKE"/>
    <property type="match status" value="1"/>
</dbReference>
<dbReference type="InterPro" id="IPR011993">
    <property type="entry name" value="PH-like_dom_sf"/>
</dbReference>